<feature type="region of interest" description="Disordered" evidence="3">
    <location>
        <begin position="119"/>
        <end position="181"/>
    </location>
</feature>
<dbReference type="InterPro" id="IPR000488">
    <property type="entry name" value="Death_dom"/>
</dbReference>
<feature type="compositionally biased region" description="Acidic residues" evidence="3">
    <location>
        <begin position="2983"/>
        <end position="2995"/>
    </location>
</feature>
<feature type="region of interest" description="Disordered" evidence="3">
    <location>
        <begin position="4778"/>
        <end position="4800"/>
    </location>
</feature>
<evidence type="ECO:0000256" key="2">
    <source>
        <dbReference type="ARBA" id="ARBA00023043"/>
    </source>
</evidence>
<dbReference type="FunFam" id="1.10.533.10:FF:000002">
    <property type="entry name" value="Ankyrin-3 isoform 2"/>
    <property type="match status" value="1"/>
</dbReference>
<feature type="region of interest" description="Disordered" evidence="3">
    <location>
        <begin position="3353"/>
        <end position="3419"/>
    </location>
</feature>
<dbReference type="InterPro" id="IPR011029">
    <property type="entry name" value="DEATH-like_dom_sf"/>
</dbReference>
<feature type="region of interest" description="Disordered" evidence="3">
    <location>
        <begin position="3097"/>
        <end position="3124"/>
    </location>
</feature>
<feature type="compositionally biased region" description="Polar residues" evidence="3">
    <location>
        <begin position="3097"/>
        <end position="3111"/>
    </location>
</feature>
<feature type="region of interest" description="Disordered" evidence="3">
    <location>
        <begin position="3051"/>
        <end position="3070"/>
    </location>
</feature>
<reference evidence="6" key="1">
    <citation type="submission" date="2012-01" db="EMBL/GenBank/DDBJ databases">
        <authorList>
            <person name="Walter R."/>
            <person name="Schartl M."/>
            <person name="Warren W."/>
        </authorList>
    </citation>
    <scope>NUCLEOTIDE SEQUENCE [LARGE SCALE GENOMIC DNA]</scope>
    <source>
        <strain evidence="6">JP 163 A</strain>
    </source>
</reference>
<feature type="region of interest" description="Disordered" evidence="3">
    <location>
        <begin position="686"/>
        <end position="746"/>
    </location>
</feature>
<feature type="compositionally biased region" description="Basic and acidic residues" evidence="3">
    <location>
        <begin position="1005"/>
        <end position="1021"/>
    </location>
</feature>
<proteinExistence type="predicted"/>
<keyword evidence="2" id="KW-0040">ANK repeat</keyword>
<evidence type="ECO:0000313" key="5">
    <source>
        <dbReference type="Ensembl" id="ENSXMAP00000030930.1"/>
    </source>
</evidence>
<evidence type="ECO:0000313" key="6">
    <source>
        <dbReference type="Proteomes" id="UP000002852"/>
    </source>
</evidence>
<feature type="domain" description="Death" evidence="4">
    <location>
        <begin position="3197"/>
        <end position="3281"/>
    </location>
</feature>
<feature type="compositionally biased region" description="Basic and acidic residues" evidence="3">
    <location>
        <begin position="3012"/>
        <end position="3023"/>
    </location>
</feature>
<feature type="region of interest" description="Disordered" evidence="3">
    <location>
        <begin position="1739"/>
        <end position="1798"/>
    </location>
</feature>
<reference evidence="5" key="4">
    <citation type="submission" date="2025-09" db="UniProtKB">
        <authorList>
            <consortium name="Ensembl"/>
        </authorList>
    </citation>
    <scope>IDENTIFICATION</scope>
    <source>
        <strain evidence="5">JP 163 A</strain>
    </source>
</reference>
<dbReference type="SMART" id="SM00005">
    <property type="entry name" value="DEATH"/>
    <property type="match status" value="1"/>
</dbReference>
<evidence type="ECO:0000256" key="3">
    <source>
        <dbReference type="SAM" id="MobiDB-lite"/>
    </source>
</evidence>
<feature type="compositionally biased region" description="Polar residues" evidence="3">
    <location>
        <begin position="933"/>
        <end position="948"/>
    </location>
</feature>
<keyword evidence="1" id="KW-0677">Repeat</keyword>
<feature type="compositionally biased region" description="Low complexity" evidence="3">
    <location>
        <begin position="2898"/>
        <end position="2908"/>
    </location>
</feature>
<accession>A0A3B5QL21</accession>
<feature type="compositionally biased region" description="Basic and acidic residues" evidence="3">
    <location>
        <begin position="3361"/>
        <end position="3375"/>
    </location>
</feature>
<feature type="region of interest" description="Disordered" evidence="3">
    <location>
        <begin position="3529"/>
        <end position="3554"/>
    </location>
</feature>
<protein>
    <recommendedName>
        <fullName evidence="4">Death domain-containing protein</fullName>
    </recommendedName>
</protein>
<dbReference type="GeneTree" id="ENSGT00940000155279"/>
<feature type="region of interest" description="Disordered" evidence="3">
    <location>
        <begin position="2897"/>
        <end position="2919"/>
    </location>
</feature>
<feature type="compositionally biased region" description="Basic and acidic residues" evidence="3">
    <location>
        <begin position="3317"/>
        <end position="3331"/>
    </location>
</feature>
<feature type="region of interest" description="Disordered" evidence="3">
    <location>
        <begin position="1005"/>
        <end position="1028"/>
    </location>
</feature>
<organism evidence="5 6">
    <name type="scientific">Xiphophorus maculatus</name>
    <name type="common">Southern platyfish</name>
    <name type="synonym">Platypoecilus maculatus</name>
    <dbReference type="NCBI Taxonomy" id="8083"/>
    <lineage>
        <taxon>Eukaryota</taxon>
        <taxon>Metazoa</taxon>
        <taxon>Chordata</taxon>
        <taxon>Craniata</taxon>
        <taxon>Vertebrata</taxon>
        <taxon>Euteleostomi</taxon>
        <taxon>Actinopterygii</taxon>
        <taxon>Neopterygii</taxon>
        <taxon>Teleostei</taxon>
        <taxon>Neoteleostei</taxon>
        <taxon>Acanthomorphata</taxon>
        <taxon>Ovalentaria</taxon>
        <taxon>Atherinomorphae</taxon>
        <taxon>Cyprinodontiformes</taxon>
        <taxon>Poeciliidae</taxon>
        <taxon>Poeciliinae</taxon>
        <taxon>Xiphophorus</taxon>
    </lineage>
</organism>
<feature type="compositionally biased region" description="Basic and acidic residues" evidence="3">
    <location>
        <begin position="1743"/>
        <end position="1775"/>
    </location>
</feature>
<feature type="compositionally biased region" description="Polar residues" evidence="3">
    <location>
        <begin position="2506"/>
        <end position="2526"/>
    </location>
</feature>
<dbReference type="PANTHER" id="PTHR24123">
    <property type="entry name" value="ANKYRIN REPEAT-CONTAINING"/>
    <property type="match status" value="1"/>
</dbReference>
<dbReference type="Ensembl" id="ENSXMAT00000030936.1">
    <property type="protein sequence ID" value="ENSXMAP00000030930.1"/>
    <property type="gene ID" value="ENSXMAG00000028088.1"/>
</dbReference>
<dbReference type="InterPro" id="IPR051165">
    <property type="entry name" value="Multifunctional_ANK_Repeat"/>
</dbReference>
<feature type="compositionally biased region" description="Polar residues" evidence="3">
    <location>
        <begin position="3529"/>
        <end position="3544"/>
    </location>
</feature>
<feature type="region of interest" description="Disordered" evidence="3">
    <location>
        <begin position="3309"/>
        <end position="3341"/>
    </location>
</feature>
<dbReference type="GO" id="GO:0007165">
    <property type="term" value="P:signal transduction"/>
    <property type="evidence" value="ECO:0007669"/>
    <property type="project" value="InterPro"/>
</dbReference>
<reference evidence="6" key="2">
    <citation type="journal article" date="2013" name="Nat. Genet.">
        <title>The genome of the platyfish, Xiphophorus maculatus, provides insights into evolutionary adaptation and several complex traits.</title>
        <authorList>
            <person name="Schartl M."/>
            <person name="Walter R.B."/>
            <person name="Shen Y."/>
            <person name="Garcia T."/>
            <person name="Catchen J."/>
            <person name="Amores A."/>
            <person name="Braasch I."/>
            <person name="Chalopin D."/>
            <person name="Volff J.N."/>
            <person name="Lesch K.P."/>
            <person name="Bisazza A."/>
            <person name="Minx P."/>
            <person name="Hillier L."/>
            <person name="Wilson R.K."/>
            <person name="Fuerstenberg S."/>
            <person name="Boore J."/>
            <person name="Searle S."/>
            <person name="Postlethwait J.H."/>
            <person name="Warren W.C."/>
        </authorList>
    </citation>
    <scope>NUCLEOTIDE SEQUENCE [LARGE SCALE GENOMIC DNA]</scope>
    <source>
        <strain evidence="6">JP 163 A</strain>
    </source>
</reference>
<dbReference type="SUPFAM" id="SSF47986">
    <property type="entry name" value="DEATH domain"/>
    <property type="match status" value="1"/>
</dbReference>
<reference evidence="5" key="3">
    <citation type="submission" date="2025-08" db="UniProtKB">
        <authorList>
            <consortium name="Ensembl"/>
        </authorList>
    </citation>
    <scope>IDENTIFICATION</scope>
    <source>
        <strain evidence="5">JP 163 A</strain>
    </source>
</reference>
<feature type="region of interest" description="Disordered" evidence="3">
    <location>
        <begin position="922"/>
        <end position="948"/>
    </location>
</feature>
<dbReference type="STRING" id="8083.ENSXMAP00000030930"/>
<dbReference type="Pfam" id="PF00531">
    <property type="entry name" value="Death"/>
    <property type="match status" value="1"/>
</dbReference>
<dbReference type="Gene3D" id="1.10.533.10">
    <property type="entry name" value="Death Domain, Fas"/>
    <property type="match status" value="1"/>
</dbReference>
<evidence type="ECO:0000259" key="4">
    <source>
        <dbReference type="PROSITE" id="PS50017"/>
    </source>
</evidence>
<feature type="region of interest" description="Disordered" evidence="3">
    <location>
        <begin position="2451"/>
        <end position="2526"/>
    </location>
</feature>
<name>A0A3B5QL21_XIPMA</name>
<keyword evidence="6" id="KW-1185">Reference proteome</keyword>
<evidence type="ECO:0000256" key="1">
    <source>
        <dbReference type="ARBA" id="ARBA00022737"/>
    </source>
</evidence>
<dbReference type="PROSITE" id="PS50017">
    <property type="entry name" value="DEATH_DOMAIN"/>
    <property type="match status" value="1"/>
</dbReference>
<feature type="region of interest" description="Disordered" evidence="3">
    <location>
        <begin position="2398"/>
        <end position="2418"/>
    </location>
</feature>
<dbReference type="InParanoid" id="A0A3B5QL21"/>
<feature type="region of interest" description="Disordered" evidence="3">
    <location>
        <begin position="2971"/>
        <end position="3023"/>
    </location>
</feature>
<dbReference type="PANTHER" id="PTHR24123:SF49">
    <property type="entry name" value="ANKYRIN-2-LIKE ISOFORM X1"/>
    <property type="match status" value="1"/>
</dbReference>
<sequence>MKLFVFEDDESESTETFSLRTNQPLDPATLASPDILSDISDVRISAVFPIDVYEERARAVVLVEKESFAAVEYFKDRSEMTGEIQKENLIYSSESVKERTAMVSKVNTDMGEHFEPAVRHSSQEDLVQGTSGHGTKLQTALHSKQRPPNIKKPIRKKLRERELSRCSSSEGELERVSSEESLDGEVILEESFSASSVIQPPVSPLIIETPIGSIKDKVKALQTKVEQEDMQKTSQGVACAEKSSIVPMKQDDVMPELPQVPKSPKSPRSQTERLEEIMSVKELMKAFQTGQDPSKCTFGLFEHKPPLSSHSETLKYKLSGTEETLGTEQSPTYEIPVIFSQHEDVNKMDKMDMRDEQVSSIRNTTEKTLLISERPSNGKTVKFADTVQDDFGNDSPLVECRNRELQDKETLSVKDRMKIFQTEQDFPQNTTGLSQHIAIAFSSTHFVSESESQDHAQGLTVLSPQSDSTEDQTSNFVGCKSEEAAVSDGSLFGKTVPRPDSVKSETVHICSPGEEQGKPTVSVKELMKTFQDSSVEHGHIQNIKTNDVPAPQAQKDIPTITSVRQTVNKENESKNESQQSFDVTYFRNTDEKMERIDFNDKNISLKEEASGLSEKSPGKMQLDGSFLSTFRGLSEETQISPDRRTSEDFSADIKAELEENSEYQLFRQTQTVSDVNYQVLVLEGDESPDDFDSPCYVGDISSDLPGTPKDENLTESSEKSVDSSCSSSGEIQTSDTHQRRNEKTFSLSISETKEEKNIFGAAEADILADYESKILYRQIDIEEKETIIREPGLQDIQTEKKTSYQASTAEKDMQGTLLLMGKDFDQCPQIKSFEKHKIDQECQETDVHKEIDEDTLASLANENKKILMGERTQIWTNENIIMAASDKRKSELEKDQTSETLKDFSTNFSVSDSKFSPYKDKKTCQIKEDQDSESSASENITEEIGQSTLIQEYKREGARLQQSETKKNVSGMSSHLSSDVHEYIKEEPVGRKSHLEDVLHENFKEVKRSRDHSEEQIEKKKNSQTAVISPKEERIISVLETPCQQIHTERKICPEHSVSEKDMTGMLSHLSSGLEEYLKEKPVMRQSHSEDDLINDQCKEKKLVRDFSSDKLGREENLETCVVQVKEQIVFEQVCDKRKGSPEKPSIEKDMSGMLSHLSSDLDKYVKETPVTRQIHLVEDLVSESCKEIKLARGDLEDKTEENANVQTDQAVVNEETKTSDPEAKNEQVYMERRGIPIKPAIEKEMSGMLSHLSSDLDEYVKEIPVTKQIHIVEDLVSESCKEIKLARGDLEDKTEENVNVQTDQVVVNEETKTSDPEAKNEQVYMERRGIPIKPAIEKEMSGMLSHLSSDLDEYVKEIPVTKQIHIVEDLVSESCKEIKLARGDLEDKTEENANVQTDHVVVNEETKTSDLEAKIEQVYMERRGIPIKPAIEKEMSGMLSHLSSDMNEYVIKKPLTSQSHLEEDLINETCKEIKLARDDSEDKIEKIENLETEPVVIKQQTQMSVIENEFEQVYVERKGSPQNPTIVKNMSGMLSHLSSDLNEYVKQIPVTQQNLPEEDLVSESCKEIKLIDSEDKTEKMKNAQIDPAVVKEQTKTSVSEAQIEKVYVEKEESPQKPIIMKDMSSMLSHLSSDIDEYVKQIPMTKQSLLEEDLVNESCTEIKLSRDDSEDKPEKMENAQIDSAIVKEQTKSSVSEAQFEQVYFERKGRSQMAVIERDMSGMLSQLSSDLDEHFKQIPVTRQSHPEEDLVNESCKETKLAKDDSEDKPVEEENVKVDQASIKEQTKPSVSEPQFEQLYVEKKESPKKPIIMKDMSSMLSHLSSDIDEYVKQIPVTRQSLPEEDLVSESCTEIKLARDDSEDKTEKMENVQTDPAVVNEQRKTSLLEVQFEQVLMEREGSPQKLIIMKDMSNMLSYLTSDLDEYVKHVPVSQQNLPDEDLVNESCTEIKLSRDDSEDKTEKMENAQIDPAVAKEQTKTSVSEAQFEQVYMERKERSQKPVIEKDMSGILSHLICDLDEYFKQIPVTRQSHPEEDLVNENCKETKLVKDDSEDKPVEEENVQADPAVVQELTQSSVSEAQFEQVYMERKGRSQKPVIEKDMSGMLSHLSCDLDEHFKQIPVTSQSHPEEDLVNENCKETKLAKHDSEDKPVEEENVQADPAVVQEQTKTSLSEAKFEQVYMERKGRSQKPVIENDMSGMLSHLSCDLDEYFKHKPMTSQSHLEEDLVSESCTEVKLASDDSQDKVAADKNLQTHVVGVKEHTQASVLETHFDQVDVVRKGTPQKPMTEKDMSTVLSHLRTDIDEYVSKSPVITKGISDEDLVSERCKEIKLARDNLEEQIGEGENIQLAAFGVKQKQQSSDLENEFEHVYFERKRSPQKQVTEKDMTSILSLLSSDLDENDKQMPLTRQSYSEEDLVSESCEEVKLPRDNLEDNLSLAASSHLNIQGSFQVSSTHSTLKRPSDLDSLQTQGFDDSDQEPCHQDSLEASPLMEDRSSKKSPDSIEPSPTKESPCQDSLEGSPTQPKEQQFQMPVQTAVYEDYASQLKACFPSDKAIHTDESGNTTQENTTAIPQVDNKVMDDHSPKSTHEVTGMWSNESVHTLIRQYSLGSNDSENDTTNKQYTPEEEMFKIAVKIKTFDEMEHESKMKKDKLVDAPSLSDESAVDLKFDPAAKPSLTDVLHQISEKQVAEHSNQSVEDSLCIITSQKEEPERSVSVPQVAEIHKDMTEGASSQVAKEHFPCTVRNEHTLPSGFANESVLTHDSEYYNNPQDYGTIEVEDVTLCCSYDNVTLKEHTEGEQQVPLDALEDTKTPEKIIVQTPGGEKSPSPFQFQEGKLFEMTRGGAIDMTRRTFDEEEESYSFFHVGEHPVEEAVLETTVSDTTLQGTPKSQVTPYICAVNSSPESKSTTKPSLEKSKLEKSLQNVDLCSRTDTKLGSPNASNTFTDISTEAESLKNLGLGYLDSTIADLQLDTSAESEKNSLDSSSSDDDELDEDEDQCSVIEMRYHQRSPPLPDFKETPNDREEISVREPQLSELVQVREAGEILTFSRRTRSEDNTTNAFSKEGRSYSESSQPSNILSILSSKPTTVIQEKALGDWISASSPPINETSVRSSLETDEMSSTSHMSSDSVIFTYDIPASQSSDSDGSQLPVVHPSCGTEDVFESRPAWDDTVETQMQRIGDDQTPEFTSADWQDDTDRKEETLAIIADLLGFSWTELARELEFNEDDVQQVRTENPNSLQEQSHALLQRWVEREGKHATEGSLIKRLTKINRMDIVHLIETQMNKSVQEQTSRTYAEIEKTLDHSEVSVALSSVQEDTDSPRIVRRVESDRRPPPAVSEEDLSVASLLDIPSWAEPAGQTHSESMHGDLLEDPEIPHELNPNLWTSEDVITQESTSHSDEQVSTQVSTKEATLKSQASQVKHHQVSSCNEGDCLRSGQTGLSFKGDCCQTSLLMQRVCKDMESKSPEVMKAPLSISIRDFSLSLSESDKAESDFTELSDEFNCTPLLGNTDVTRTSLRRLYEPVSQTMVTQSTLAQDDTDVAQKSRSSQKEPDDVLRSNYKIPHFSSLDSDVKAVKSCKNKNPKDQVQMEDIPFIDEDDIKSSESVFSSVKNNMVKSDKKLEIQTIMPYNHQKSNCIHLTCDSTDRYTNLCPFPEYKDTDIKSKTSHTPELNITPSGFFSHIEPENDRITETSQSVVLDFCPFTPNYLVSEEQHDLFSPINEADPFKADMWMTNTSVSRLSSPESVMSVSDYRAMSPDSPLGTKWFLPADFFKTWEGCRELSAMSDKCSSTDINQIYNENTFHTQTSEDKQRICPEEFTVPVISASYFSESFESWNSCRPLSSNSQAAKLCETVSDVSHKRVERKTLSPVSLEFESDDTLIQFRLLDRKEFSPELLTSNQGAQTDCRPFSPESQSSQCSFSFLDLMFSEPTRSQLRSQYCDYFLHYSGENQTSPPTIKGFHAIMPSEEVYPDIFLTKQLDNSDSQAPTNWTMSNGNPPSYFPCVQYSVQRCVNIKSSRSAPMPYLNDWTGDQIEEEEKQRAPEAHDNISEEAFCESEKLKTSYLRNEKIKLQTPKNRKESNMYFWNSVLEPVLGQEENDVANIWQTGGMDANLEGDSAEKRAKKKDTIAEKTNNSIEEAAVQKQIKVFELIRKPKYVLHFQNTPETLSKNRLSLLEKNEAEESVTNYNPTKMIEEIESKLHSTLSCSPDLDSKDSNKLVPFPQHNTNTALLTYGQSKISGVTVVSSPLLYTERPLTYSEVVRGISFKSQSEHLSDPGEMYSEDVSSTFQSEELSSPLIEDDLVFELSRHSPETVGSCSDFRLVSSDSPIPDFRYSYVECSGELTGRRSFTPVSTLSDWEGTEWFLESLFEDSRRESPQSVMSDFELDMLFSRTLSPDSLSSDLDFSQLNDWLEDFTASSPESVATGESQTCSHVFTFRHSHGQHCNYFLQYTGNRPVSPLSILSDVEESQFCLRDMLVDNRTDSPDSLPTQSKQSGVDVSPLLSTLRPLTYAEVVRGISFKSQSEPLSDLGELYSEDFSSTFQAEELSSPLIEDDLVSELSRYSPESVGSCSDFRLASSDSPIPDFRYSYVECSGELTGRRSFTPVSTLSGWEGTELFLESLFEDSRRESPQSVVSDFELDILFSRTLSPDSLSSDLDFSQLNDCLEDFRASSPESVATGESQTCSHVFTFRHSYGQHCNYYLQYPGNRPLSPLSILSDLEGSEFCLCDMLVDNRTDSPDSLPTQSKQSGVVASPLVSTVRPLTYAEVVRGISFKSQSEPLSDLGELNSEDDSSTFQSEELSSPLIEDDLVSELSRHSPESMGSCNDFRLVSSDSPIPDFQYSYVECSGELTGPRSFTPISTLSDWEGPELFLESFFEDSRRESPQSVGSDFELDMLFSRTLSPDSLSSDLDFSQLNDWLEDFTASSPESVATGESQTCSHVFTFRHSHGQHCNYFLQYTGNRPVSPLSILSDVEDSEFCLRDMLVDNRTDSPDSLPTQSKQSGVVVSPLLSTLRPLTYAEVVRGISFKSQSEPLSDLGELYSEDFSSTFQAEELSSPLIEDDLVSELSRYSPESVGSCSDFRLVSSDSPIPDFRYSYVECSGELTGHRSFTPVFTLSDWEGTELFLESLFEDSRQESPQSVVSDFELDMLFSRTLSPDSLSSDLDFSQLNDWLEDFTASSPESVATGESQTCSHVFTFRHSYGQHCNYYLQYPGNRPLSPLSILSNVEDSDFCLYDMFVDNRKYSPDSLPTQFKNPGGVASPLLSTERPLTYAEVVRGISFKSQSEPLSDLGELDSEDVSSAFQSEELSSPLIEDDLVSELSRLSPESMGSCNDFRLVSSDSPIPDFRYSYVECSGELTGHRSCTPISTLSDWEGPELFLESLFEDSRRESPQSVGSDFELDKLFSRTLSPDSLSSDLDFSHLNECLEDFRASSPESVATGESQTCSHVFTFRQSHGQHCNYFLQYPGNRPLSPLSILSDLEGSEFCLRDMLVDNQTDSPDSLPTQSKQSGVVVSPLVSTVRPLTYAEVVRGISFKSQSEPLSDLGKLDSDDVSSTFQAQEPSRPLIEDDLVSELCRYSPESMGSCSDIRPMSPDSPIPDLRNSYVECSVQLSGCQSFTSESTLSDWEGTDLCLESPFGDNRRESPQSVGSDFELDNICKSRTICSDSCSPSLRYSGVSLTFSSFFNSTKPQTFTVDFHNNQIEKPGYSFPYQHLLVNNAASTSTFQPYDKDFTFQQSHLKSNILLISKLHDPFYSGPCSHCTFMPPKSL</sequence>
<feature type="compositionally biased region" description="Polar residues" evidence="3">
    <location>
        <begin position="3380"/>
        <end position="3419"/>
    </location>
</feature>
<dbReference type="Proteomes" id="UP000002852">
    <property type="component" value="Unassembled WGS sequence"/>
</dbReference>
<feature type="compositionally biased region" description="Basic and acidic residues" evidence="3">
    <location>
        <begin position="2489"/>
        <end position="2499"/>
    </location>
</feature>
<feature type="compositionally biased region" description="Basic and acidic residues" evidence="3">
    <location>
        <begin position="708"/>
        <end position="721"/>
    </location>
</feature>